<keyword evidence="8" id="KW-0472">Membrane</keyword>
<dbReference type="InterPro" id="IPR044674">
    <property type="entry name" value="EDEM1/2/3"/>
</dbReference>
<feature type="active site" description="Proton donor" evidence="5">
    <location>
        <position position="142"/>
    </location>
</feature>
<comment type="similarity">
    <text evidence="2 7">Belongs to the glycosyl hydrolase 47 family.</text>
</comment>
<keyword evidence="7" id="KW-0326">Glycosidase</keyword>
<dbReference type="InterPro" id="IPR012341">
    <property type="entry name" value="6hp_glycosidase-like_sf"/>
</dbReference>
<evidence type="ECO:0000256" key="2">
    <source>
        <dbReference type="ARBA" id="ARBA00007658"/>
    </source>
</evidence>
<dbReference type="PANTHER" id="PTHR45679:SF2">
    <property type="entry name" value="ER DEGRADATION-ENHANCING ALPHA-MANNOSIDASE-LIKE PROTEIN 3"/>
    <property type="match status" value="1"/>
</dbReference>
<dbReference type="SUPFAM" id="SSF48225">
    <property type="entry name" value="Seven-hairpin glycosidases"/>
    <property type="match status" value="1"/>
</dbReference>
<dbReference type="GO" id="GO:0016020">
    <property type="term" value="C:membrane"/>
    <property type="evidence" value="ECO:0007669"/>
    <property type="project" value="InterPro"/>
</dbReference>
<evidence type="ECO:0000256" key="4">
    <source>
        <dbReference type="ARBA" id="ARBA00023180"/>
    </source>
</evidence>
<dbReference type="GO" id="GO:0005975">
    <property type="term" value="P:carbohydrate metabolic process"/>
    <property type="evidence" value="ECO:0007669"/>
    <property type="project" value="InterPro"/>
</dbReference>
<feature type="domain" description="PA" evidence="9">
    <location>
        <begin position="803"/>
        <end position="884"/>
    </location>
</feature>
<dbReference type="Pfam" id="PF01532">
    <property type="entry name" value="Glyco_hydro_47"/>
    <property type="match status" value="1"/>
</dbReference>
<accession>A0A915PCD5</accession>
<dbReference type="WBParaSite" id="sdigi.contig107.g4467.t1">
    <property type="protein sequence ID" value="sdigi.contig107.g4467.t1"/>
    <property type="gene ID" value="sdigi.contig107.g4467"/>
</dbReference>
<organism evidence="10 11">
    <name type="scientific">Setaria digitata</name>
    <dbReference type="NCBI Taxonomy" id="48799"/>
    <lineage>
        <taxon>Eukaryota</taxon>
        <taxon>Metazoa</taxon>
        <taxon>Ecdysozoa</taxon>
        <taxon>Nematoda</taxon>
        <taxon>Chromadorea</taxon>
        <taxon>Rhabditida</taxon>
        <taxon>Spirurina</taxon>
        <taxon>Spiruromorpha</taxon>
        <taxon>Filarioidea</taxon>
        <taxon>Setariidae</taxon>
        <taxon>Setaria</taxon>
    </lineage>
</organism>
<keyword evidence="6" id="KW-0106">Calcium</keyword>
<evidence type="ECO:0000256" key="1">
    <source>
        <dbReference type="ARBA" id="ARBA00004240"/>
    </source>
</evidence>
<evidence type="ECO:0000256" key="7">
    <source>
        <dbReference type="RuleBase" id="RU361193"/>
    </source>
</evidence>
<protein>
    <recommendedName>
        <fullName evidence="7">alpha-1,2-Mannosidase</fullName>
        <ecNumber evidence="7">3.2.1.-</ecNumber>
    </recommendedName>
</protein>
<keyword evidence="4" id="KW-0325">Glycoprotein</keyword>
<feature type="active site" evidence="5">
    <location>
        <position position="287"/>
    </location>
</feature>
<dbReference type="Gene3D" id="1.50.10.10">
    <property type="match status" value="1"/>
</dbReference>
<evidence type="ECO:0000313" key="10">
    <source>
        <dbReference type="Proteomes" id="UP000887581"/>
    </source>
</evidence>
<dbReference type="Gene3D" id="3.50.30.30">
    <property type="match status" value="1"/>
</dbReference>
<keyword evidence="7" id="KW-0378">Hydrolase</keyword>
<dbReference type="PRINTS" id="PR00747">
    <property type="entry name" value="GLYHDRLASE47"/>
</dbReference>
<dbReference type="GO" id="GO:1904380">
    <property type="term" value="P:endoplasmic reticulum mannose trimming"/>
    <property type="evidence" value="ECO:0007669"/>
    <property type="project" value="InterPro"/>
</dbReference>
<evidence type="ECO:0000313" key="11">
    <source>
        <dbReference type="WBParaSite" id="sdigi.contig107.g4467.t1"/>
    </source>
</evidence>
<dbReference type="GO" id="GO:0005509">
    <property type="term" value="F:calcium ion binding"/>
    <property type="evidence" value="ECO:0007669"/>
    <property type="project" value="InterPro"/>
</dbReference>
<feature type="active site" description="Proton donor" evidence="5">
    <location>
        <position position="381"/>
    </location>
</feature>
<dbReference type="PANTHER" id="PTHR45679">
    <property type="entry name" value="ER DEGRADATION-ENHANCING ALPHA-MANNOSIDASE-LIKE PROTEIN 2"/>
    <property type="match status" value="1"/>
</dbReference>
<dbReference type="SUPFAM" id="SSF52025">
    <property type="entry name" value="PA domain"/>
    <property type="match status" value="1"/>
</dbReference>
<evidence type="ECO:0000256" key="6">
    <source>
        <dbReference type="PIRSR" id="PIRSR601382-2"/>
    </source>
</evidence>
<keyword evidence="6" id="KW-0479">Metal-binding</keyword>
<keyword evidence="8" id="KW-1133">Transmembrane helix</keyword>
<dbReference type="EC" id="3.2.1.-" evidence="7"/>
<keyword evidence="3" id="KW-0256">Endoplasmic reticulum</keyword>
<name>A0A915PCD5_9BILA</name>
<dbReference type="InterPro" id="IPR001382">
    <property type="entry name" value="Glyco_hydro_47"/>
</dbReference>
<dbReference type="InterPro" id="IPR036026">
    <property type="entry name" value="Seven-hairpin_glycosidases"/>
</dbReference>
<comment type="subcellular location">
    <subcellularLocation>
        <location evidence="1">Endoplasmic reticulum</location>
    </subcellularLocation>
</comment>
<evidence type="ECO:0000259" key="9">
    <source>
        <dbReference type="Pfam" id="PF02225"/>
    </source>
</evidence>
<dbReference type="Pfam" id="PF02225">
    <property type="entry name" value="PA"/>
    <property type="match status" value="1"/>
</dbReference>
<keyword evidence="10" id="KW-1185">Reference proteome</keyword>
<evidence type="ECO:0000256" key="5">
    <source>
        <dbReference type="PIRSR" id="PIRSR601382-1"/>
    </source>
</evidence>
<feature type="active site" evidence="5">
    <location>
        <position position="399"/>
    </location>
</feature>
<feature type="transmembrane region" description="Helical" evidence="8">
    <location>
        <begin position="665"/>
        <end position="694"/>
    </location>
</feature>
<dbReference type="Proteomes" id="UP000887581">
    <property type="component" value="Unplaced"/>
</dbReference>
<dbReference type="GO" id="GO:0004571">
    <property type="term" value="F:mannosyl-oligosaccharide 1,2-alpha-mannosidase activity"/>
    <property type="evidence" value="ECO:0007669"/>
    <property type="project" value="InterPro"/>
</dbReference>
<sequence length="1061" mass="120313">MGNVLLIPTKEQIGGVKLQAKEMFMHGYNSYMKHAYPHDELMPLSCKGRQRGVTPPRGDVDDALGKTTTIGPSSIVVSTPRCGRGDTGWRHNLIKNCSFSLTLVDSLDSLVVLGELEEFEKSVERIVKNVRFDSNLVVSVFETNIRMVGGLISGHVMAKLIQSKDENRLNWYKDELLQMAAELADRLLPAFNTTSGIPYSRINLKYGMLDFLRQQHDTCTACGGTMILEFAALSRLTGKPIYEEKARKAMDFLWAQRHRGSDLMGTVLNVHSGDWIRRDAGIGAGIDSYYEYCLKAYILLGDEGYLHRFNKHYDAIMRYVNKGPLFIDVHMHKPTVAARTYMDSLLAFWPGIQVLKGDLKAAIEFHETLYQVIKRHKFLPEAFTHDLQVHWAQHPIRPEFIESTYLLYRATKDEHYLRVAKNILDSMNKFLRVECGFAAVKDIRSMNHEDRMDSFVLSETLKYLYMIFTDSSDLDIDLDNYVLTTEAHFIPLSIGDTDNNEKLPRRLIIDPDEIIDDENALMAKKFRSACPVVTINEKYDNLAAYAEELRHVVQNVVSELTRNSESASCPRMPKRLSAWSFSATNAEHMKQLKQMGIQMQFQVDGHVHLTHSPESGEANEFTTEAVLAEGDNMLNSVCMLDNMAPVKKQANIYIVHPSHAAVTQLLSMIMLVVLLWLSVMVVAAIVVCIVVCGYRIVAIRRSSTNVLSIKRKNAEESVEMEEDDSEALSPEWAALGSEFIQEMIAIASSEKHGLGLNDERVVQIVSQPIFGSLHWRAAPAQFGQNLNRRAVIAEVQIAVPFRACGPLTNAPRMKGRIAIVQRQDCMFQEKARYAQESGAVGIIIIDNTIGTSIDVLPPFAMSGDQSMKDDITIPAVFLYNKEGLNFMEHIVHYPNALVRLSDRLTNPFFLFKDFACHGRNKYPSHKLDLIEEIDHSEDVIVVDSSLPAVLLNFRFASVKAEDRTEEKQKVIEENIREMQKLYNFATESDTVMFYNVIRQIGYWQLGLNTQPAEAQLKKFSLLIPTVIRKQQTTQKPIRLQGSITMISCRSWDKLFDCQRVR</sequence>
<evidence type="ECO:0000256" key="8">
    <source>
        <dbReference type="SAM" id="Phobius"/>
    </source>
</evidence>
<dbReference type="GO" id="GO:0044322">
    <property type="term" value="C:endoplasmic reticulum quality control compartment"/>
    <property type="evidence" value="ECO:0007669"/>
    <property type="project" value="GOC"/>
</dbReference>
<dbReference type="InterPro" id="IPR046450">
    <property type="entry name" value="PA_dom_sf"/>
</dbReference>
<proteinExistence type="inferred from homology"/>
<feature type="binding site" evidence="6">
    <location>
        <position position="485"/>
    </location>
    <ligand>
        <name>Ca(2+)</name>
        <dbReference type="ChEBI" id="CHEBI:29108"/>
    </ligand>
</feature>
<evidence type="ECO:0000256" key="3">
    <source>
        <dbReference type="ARBA" id="ARBA00022824"/>
    </source>
</evidence>
<reference evidence="11" key="1">
    <citation type="submission" date="2022-11" db="UniProtKB">
        <authorList>
            <consortium name="WormBaseParasite"/>
        </authorList>
    </citation>
    <scope>IDENTIFICATION</scope>
</reference>
<keyword evidence="8" id="KW-0812">Transmembrane</keyword>
<comment type="cofactor">
    <cofactor evidence="6">
        <name>Ca(2+)</name>
        <dbReference type="ChEBI" id="CHEBI:29108"/>
    </cofactor>
</comment>
<dbReference type="AlphaFoldDB" id="A0A915PCD5"/>
<dbReference type="InterPro" id="IPR003137">
    <property type="entry name" value="PA_domain"/>
</dbReference>